<evidence type="ECO:0000313" key="1">
    <source>
        <dbReference type="EMBL" id="DAE10789.1"/>
    </source>
</evidence>
<dbReference type="EMBL" id="BK015520">
    <property type="protein sequence ID" value="DAE10789.1"/>
    <property type="molecule type" value="Genomic_DNA"/>
</dbReference>
<accession>A0A8S5PWG7</accession>
<sequence>MKKYVIKFSHVEESKYTAIVEAESYEEAMDIFEESPFDYLEDEEPDSVQGHAFHVSKVTEDGEVVYEKSKKLNVEYC</sequence>
<reference evidence="1" key="1">
    <citation type="journal article" date="2021" name="Proc. Natl. Acad. Sci. U.S.A.">
        <title>A Catalog of Tens of Thousands of Viruses from Human Metagenomes Reveals Hidden Associations with Chronic Diseases.</title>
        <authorList>
            <person name="Tisza M.J."/>
            <person name="Buck C.B."/>
        </authorList>
    </citation>
    <scope>NUCLEOTIDE SEQUENCE</scope>
    <source>
        <strain evidence="1">CtRNB7</strain>
    </source>
</reference>
<proteinExistence type="predicted"/>
<name>A0A8S5PWG7_9CAUD</name>
<organism evidence="1">
    <name type="scientific">Siphoviridae sp. ctRNB7</name>
    <dbReference type="NCBI Taxonomy" id="2825502"/>
    <lineage>
        <taxon>Viruses</taxon>
        <taxon>Duplodnaviria</taxon>
        <taxon>Heunggongvirae</taxon>
        <taxon>Uroviricota</taxon>
        <taxon>Caudoviricetes</taxon>
    </lineage>
</organism>
<protein>
    <submittedName>
        <fullName evidence="1">YciI-related domain protein</fullName>
    </submittedName>
</protein>